<dbReference type="InterPro" id="IPR017911">
    <property type="entry name" value="MacB-like_ATP-bd"/>
</dbReference>
<feature type="region of interest" description="Disordered" evidence="4">
    <location>
        <begin position="248"/>
        <end position="288"/>
    </location>
</feature>
<sequence>MTQTRNADGRGGDDGGADDGGAGERDAVVRLVNVRKDFGNHPALDGVSLEITAGESVAVMGPSGSGKSTLLNLVSGLDRATAGSVVVGGEDLGRLTEKGLALFRRRRIGMIFQFFNLLDDLPALDNIALAGQLVGMKARPARRQALDLMDRLGIADRRDIYPASLSGGERQRVATARALMNKPSLLLADEPTGALDSESGDQVMRLLADLNRLGQTVLVVTHDPRVAARCADRVIEVVDGLIARDHRTEAGSASVTGGASADTNAGSASVTGEAPADTNAAELRRTVR</sequence>
<feature type="region of interest" description="Disordered" evidence="4">
    <location>
        <begin position="1"/>
        <end position="22"/>
    </location>
</feature>
<feature type="compositionally biased region" description="Low complexity" evidence="4">
    <location>
        <begin position="250"/>
        <end position="261"/>
    </location>
</feature>
<dbReference type="Proteomes" id="UP001500751">
    <property type="component" value="Unassembled WGS sequence"/>
</dbReference>
<dbReference type="InterPro" id="IPR027417">
    <property type="entry name" value="P-loop_NTPase"/>
</dbReference>
<keyword evidence="3" id="KW-0067">ATP-binding</keyword>
<dbReference type="InterPro" id="IPR015854">
    <property type="entry name" value="ABC_transpr_LolD-like"/>
</dbReference>
<organism evidence="6 7">
    <name type="scientific">Catenulispora yoronensis</name>
    <dbReference type="NCBI Taxonomy" id="450799"/>
    <lineage>
        <taxon>Bacteria</taxon>
        <taxon>Bacillati</taxon>
        <taxon>Actinomycetota</taxon>
        <taxon>Actinomycetes</taxon>
        <taxon>Catenulisporales</taxon>
        <taxon>Catenulisporaceae</taxon>
        <taxon>Catenulispora</taxon>
    </lineage>
</organism>
<accession>A0ABN2USQ2</accession>
<proteinExistence type="predicted"/>
<gene>
    <name evidence="6" type="ORF">GCM10009839_51950</name>
</gene>
<keyword evidence="1" id="KW-0813">Transport</keyword>
<evidence type="ECO:0000256" key="2">
    <source>
        <dbReference type="ARBA" id="ARBA00022741"/>
    </source>
</evidence>
<evidence type="ECO:0000256" key="4">
    <source>
        <dbReference type="SAM" id="MobiDB-lite"/>
    </source>
</evidence>
<dbReference type="RefSeq" id="WP_344668265.1">
    <property type="nucleotide sequence ID" value="NZ_BAAAQN010000034.1"/>
</dbReference>
<evidence type="ECO:0000313" key="6">
    <source>
        <dbReference type="EMBL" id="GAA2042692.1"/>
    </source>
</evidence>
<comment type="caution">
    <text evidence="6">The sequence shown here is derived from an EMBL/GenBank/DDBJ whole genome shotgun (WGS) entry which is preliminary data.</text>
</comment>
<reference evidence="6 7" key="1">
    <citation type="journal article" date="2019" name="Int. J. Syst. Evol. Microbiol.">
        <title>The Global Catalogue of Microorganisms (GCM) 10K type strain sequencing project: providing services to taxonomists for standard genome sequencing and annotation.</title>
        <authorList>
            <consortium name="The Broad Institute Genomics Platform"/>
            <consortium name="The Broad Institute Genome Sequencing Center for Infectious Disease"/>
            <person name="Wu L."/>
            <person name="Ma J."/>
        </authorList>
    </citation>
    <scope>NUCLEOTIDE SEQUENCE [LARGE SCALE GENOMIC DNA]</scope>
    <source>
        <strain evidence="6 7">JCM 16014</strain>
    </source>
</reference>
<dbReference type="EMBL" id="BAAAQN010000034">
    <property type="protein sequence ID" value="GAA2042692.1"/>
    <property type="molecule type" value="Genomic_DNA"/>
</dbReference>
<dbReference type="PANTHER" id="PTHR24220">
    <property type="entry name" value="IMPORT ATP-BINDING PROTEIN"/>
    <property type="match status" value="1"/>
</dbReference>
<dbReference type="SUPFAM" id="SSF52540">
    <property type="entry name" value="P-loop containing nucleoside triphosphate hydrolases"/>
    <property type="match status" value="1"/>
</dbReference>
<keyword evidence="7" id="KW-1185">Reference proteome</keyword>
<evidence type="ECO:0000313" key="7">
    <source>
        <dbReference type="Proteomes" id="UP001500751"/>
    </source>
</evidence>
<evidence type="ECO:0000259" key="5">
    <source>
        <dbReference type="PROSITE" id="PS50893"/>
    </source>
</evidence>
<dbReference type="PROSITE" id="PS50893">
    <property type="entry name" value="ABC_TRANSPORTER_2"/>
    <property type="match status" value="1"/>
</dbReference>
<dbReference type="SMART" id="SM00382">
    <property type="entry name" value="AAA"/>
    <property type="match status" value="1"/>
</dbReference>
<dbReference type="CDD" id="cd03255">
    <property type="entry name" value="ABC_MJ0796_LolCDE_FtsE"/>
    <property type="match status" value="1"/>
</dbReference>
<dbReference type="Gene3D" id="3.40.50.300">
    <property type="entry name" value="P-loop containing nucleotide triphosphate hydrolases"/>
    <property type="match status" value="1"/>
</dbReference>
<dbReference type="Pfam" id="PF00005">
    <property type="entry name" value="ABC_tran"/>
    <property type="match status" value="1"/>
</dbReference>
<protein>
    <recommendedName>
        <fullName evidence="5">ABC transporter domain-containing protein</fullName>
    </recommendedName>
</protein>
<evidence type="ECO:0000256" key="3">
    <source>
        <dbReference type="ARBA" id="ARBA00022840"/>
    </source>
</evidence>
<dbReference type="InterPro" id="IPR003593">
    <property type="entry name" value="AAA+_ATPase"/>
</dbReference>
<dbReference type="InterPro" id="IPR003439">
    <property type="entry name" value="ABC_transporter-like_ATP-bd"/>
</dbReference>
<evidence type="ECO:0000256" key="1">
    <source>
        <dbReference type="ARBA" id="ARBA00022448"/>
    </source>
</evidence>
<feature type="domain" description="ABC transporter" evidence="5">
    <location>
        <begin position="29"/>
        <end position="264"/>
    </location>
</feature>
<keyword evidence="2" id="KW-0547">Nucleotide-binding</keyword>
<name>A0ABN2USQ2_9ACTN</name>